<comment type="caution">
    <text evidence="1">The sequence shown here is derived from an EMBL/GenBank/DDBJ whole genome shotgun (WGS) entry which is preliminary data.</text>
</comment>
<dbReference type="AlphaFoldDB" id="A0A413KB18"/>
<protein>
    <submittedName>
        <fullName evidence="1">Uncharacterized protein</fullName>
    </submittedName>
</protein>
<evidence type="ECO:0000313" key="2">
    <source>
        <dbReference type="Proteomes" id="UP000284163"/>
    </source>
</evidence>
<evidence type="ECO:0000313" key="1">
    <source>
        <dbReference type="EMBL" id="RGY75328.1"/>
    </source>
</evidence>
<dbReference type="EMBL" id="QSDK01000018">
    <property type="protein sequence ID" value="RGY75328.1"/>
    <property type="molecule type" value="Genomic_DNA"/>
</dbReference>
<organism evidence="1 2">
    <name type="scientific">Bifidobacterium pseudocatenulatum</name>
    <dbReference type="NCBI Taxonomy" id="28026"/>
    <lineage>
        <taxon>Bacteria</taxon>
        <taxon>Bacillati</taxon>
        <taxon>Actinomycetota</taxon>
        <taxon>Actinomycetes</taxon>
        <taxon>Bifidobacteriales</taxon>
        <taxon>Bifidobacteriaceae</taxon>
        <taxon>Bifidobacterium</taxon>
    </lineage>
</organism>
<proteinExistence type="predicted"/>
<dbReference type="Proteomes" id="UP000284163">
    <property type="component" value="Unassembled WGS sequence"/>
</dbReference>
<sequence>MRDENTFATAYRSDLRDEIVETLKDYADGITPTEQWCWGQYDDVELPVTGNDNGSWTCNASKSSENMQNVMFSDDWSGFIASDYAHDAPLDNPEELEVFYRTWLFSEEFGNAVSELLAE</sequence>
<accession>A0A413KB18</accession>
<reference evidence="1 2" key="1">
    <citation type="submission" date="2018-08" db="EMBL/GenBank/DDBJ databases">
        <title>A genome reference for cultivated species of the human gut microbiota.</title>
        <authorList>
            <person name="Zou Y."/>
            <person name="Xue W."/>
            <person name="Luo G."/>
        </authorList>
    </citation>
    <scope>NUCLEOTIDE SEQUENCE [LARGE SCALE GENOMIC DNA]</scope>
    <source>
        <strain evidence="1 2">CF01-1</strain>
    </source>
</reference>
<name>A0A413KB18_BIFPS</name>
<gene>
    <name evidence="1" type="ORF">DXA22_09015</name>
</gene>